<dbReference type="Gene3D" id="1.10.10.60">
    <property type="entry name" value="Homeodomain-like"/>
    <property type="match status" value="1"/>
</dbReference>
<dbReference type="STRING" id="561229.Dd1591_3137"/>
<gene>
    <name evidence="6" type="ordered locus">Dd1591_3137</name>
</gene>
<dbReference type="PANTHER" id="PTHR47506:SF1">
    <property type="entry name" value="HTH-TYPE TRANSCRIPTIONAL REGULATOR YJDC"/>
    <property type="match status" value="1"/>
</dbReference>
<dbReference type="eggNOG" id="COG1309">
    <property type="taxonomic scope" value="Bacteria"/>
</dbReference>
<dbReference type="GO" id="GO:0003677">
    <property type="term" value="F:DNA binding"/>
    <property type="evidence" value="ECO:0007669"/>
    <property type="project" value="UniProtKB-UniRule"/>
</dbReference>
<organism evidence="6 7">
    <name type="scientific">Dickeya chrysanthemi (strain Ech1591)</name>
    <name type="common">Dickeya zeae (strain Ech1591)</name>
    <dbReference type="NCBI Taxonomy" id="561229"/>
    <lineage>
        <taxon>Bacteria</taxon>
        <taxon>Pseudomonadati</taxon>
        <taxon>Pseudomonadota</taxon>
        <taxon>Gammaproteobacteria</taxon>
        <taxon>Enterobacterales</taxon>
        <taxon>Pectobacteriaceae</taxon>
        <taxon>Dickeya</taxon>
    </lineage>
</organism>
<dbReference type="SUPFAM" id="SSF48498">
    <property type="entry name" value="Tetracyclin repressor-like, C-terminal domain"/>
    <property type="match status" value="1"/>
</dbReference>
<dbReference type="InterPro" id="IPR009057">
    <property type="entry name" value="Homeodomain-like_sf"/>
</dbReference>
<evidence type="ECO:0000313" key="6">
    <source>
        <dbReference type="EMBL" id="ACT07959.1"/>
    </source>
</evidence>
<dbReference type="EMBL" id="CP001655">
    <property type="protein sequence ID" value="ACT07959.1"/>
    <property type="molecule type" value="Genomic_DNA"/>
</dbReference>
<dbReference type="PROSITE" id="PS50977">
    <property type="entry name" value="HTH_TETR_2"/>
    <property type="match status" value="1"/>
</dbReference>
<dbReference type="InterPro" id="IPR023772">
    <property type="entry name" value="DNA-bd_HTH_TetR-type_CS"/>
</dbReference>
<dbReference type="SUPFAM" id="SSF46689">
    <property type="entry name" value="Homeodomain-like"/>
    <property type="match status" value="1"/>
</dbReference>
<feature type="DNA-binding region" description="H-T-H motif" evidence="4">
    <location>
        <begin position="24"/>
        <end position="43"/>
    </location>
</feature>
<dbReference type="AlphaFoldDB" id="C6CEQ4"/>
<evidence type="ECO:0000256" key="3">
    <source>
        <dbReference type="ARBA" id="ARBA00023163"/>
    </source>
</evidence>
<keyword evidence="3" id="KW-0804">Transcription</keyword>
<evidence type="ECO:0000313" key="7">
    <source>
        <dbReference type="Proteomes" id="UP000002735"/>
    </source>
</evidence>
<dbReference type="RefSeq" id="WP_012770809.1">
    <property type="nucleotide sequence ID" value="NC_012912.1"/>
</dbReference>
<protein>
    <submittedName>
        <fullName evidence="6">Transcriptional regulator, TetR family</fullName>
    </submittedName>
</protein>
<dbReference type="KEGG" id="dze:Dd1591_3137"/>
<accession>C6CEQ4</accession>
<keyword evidence="1" id="KW-0805">Transcription regulation</keyword>
<dbReference type="Proteomes" id="UP000002735">
    <property type="component" value="Chromosome"/>
</dbReference>
<proteinExistence type="predicted"/>
<sequence length="197" mass="21168">MFDRENALAEATRLFWRKGFSATSMADLTAAMGIGGPSLYAAFGSKEELYAEAIRYYAEHYSDRVWAGFDSARTARDAVQAYLMDSAAALTGSYGPDEPLGCMLALSAVGEEGNTTLGELVRDGRAQARRKLELRFSQAVSEGDLAASVNINGLARYVLAVQGGMVLQARDGASRAELEKVARYAMLGWGDWEAAAS</sequence>
<evidence type="ECO:0000256" key="1">
    <source>
        <dbReference type="ARBA" id="ARBA00023015"/>
    </source>
</evidence>
<evidence type="ECO:0000256" key="4">
    <source>
        <dbReference type="PROSITE-ProRule" id="PRU00335"/>
    </source>
</evidence>
<dbReference type="GeneID" id="45081194"/>
<dbReference type="HOGENOM" id="CLU_069356_28_0_6"/>
<evidence type="ECO:0000256" key="2">
    <source>
        <dbReference type="ARBA" id="ARBA00023125"/>
    </source>
</evidence>
<evidence type="ECO:0000259" key="5">
    <source>
        <dbReference type="PROSITE" id="PS50977"/>
    </source>
</evidence>
<keyword evidence="2 4" id="KW-0238">DNA-binding</keyword>
<feature type="domain" description="HTH tetR-type" evidence="5">
    <location>
        <begin position="1"/>
        <end position="61"/>
    </location>
</feature>
<dbReference type="PANTHER" id="PTHR47506">
    <property type="entry name" value="TRANSCRIPTIONAL REGULATORY PROTEIN"/>
    <property type="match status" value="1"/>
</dbReference>
<reference evidence="6 7" key="1">
    <citation type="submission" date="2009-06" db="EMBL/GenBank/DDBJ databases">
        <title>Complete sequence of Dickeya zeae Ech1591.</title>
        <authorList>
            <consortium name="US DOE Joint Genome Institute"/>
            <person name="Lucas S."/>
            <person name="Copeland A."/>
            <person name="Lapidus A."/>
            <person name="Glavina del Rio T."/>
            <person name="Tice H."/>
            <person name="Bruce D."/>
            <person name="Goodwin L."/>
            <person name="Pitluck S."/>
            <person name="Chertkov O."/>
            <person name="Brettin T."/>
            <person name="Detter J.C."/>
            <person name="Han C."/>
            <person name="Larimer F."/>
            <person name="Land M."/>
            <person name="Hauser L."/>
            <person name="Kyrpides N."/>
            <person name="Ovchinnikova G."/>
            <person name="Balakrishnan V."/>
            <person name="Glasner J."/>
            <person name="Perna N.T."/>
        </authorList>
    </citation>
    <scope>NUCLEOTIDE SEQUENCE [LARGE SCALE GENOMIC DNA]</scope>
    <source>
        <strain evidence="6 7">Ech1591</strain>
    </source>
</reference>
<name>C6CEQ4_DICC1</name>
<dbReference type="Pfam" id="PF00440">
    <property type="entry name" value="TetR_N"/>
    <property type="match status" value="1"/>
</dbReference>
<dbReference type="Gene3D" id="1.10.357.10">
    <property type="entry name" value="Tetracycline Repressor, domain 2"/>
    <property type="match status" value="1"/>
</dbReference>
<dbReference type="InterPro" id="IPR001647">
    <property type="entry name" value="HTH_TetR"/>
</dbReference>
<dbReference type="PROSITE" id="PS01081">
    <property type="entry name" value="HTH_TETR_1"/>
    <property type="match status" value="1"/>
</dbReference>
<dbReference type="InterPro" id="IPR036271">
    <property type="entry name" value="Tet_transcr_reg_TetR-rel_C_sf"/>
</dbReference>